<dbReference type="RefSeq" id="WP_005006766.1">
    <property type="nucleotide sequence ID" value="NZ_HG422173.1"/>
</dbReference>
<dbReference type="GO" id="GO:0005811">
    <property type="term" value="C:lipid droplet"/>
    <property type="evidence" value="ECO:0007669"/>
    <property type="project" value="InterPro"/>
</dbReference>
<dbReference type="Pfam" id="PF13249">
    <property type="entry name" value="SQHop_cyclase_N"/>
    <property type="match status" value="1"/>
</dbReference>
<proteinExistence type="inferred from homology"/>
<dbReference type="EC" id="5.4.99.17" evidence="8"/>
<dbReference type="OrthoDB" id="9758578at2"/>
<evidence type="ECO:0000256" key="1">
    <source>
        <dbReference type="ARBA" id="ARBA00004999"/>
    </source>
</evidence>
<evidence type="ECO:0000259" key="6">
    <source>
        <dbReference type="Pfam" id="PF13243"/>
    </source>
</evidence>
<evidence type="ECO:0000256" key="2">
    <source>
        <dbReference type="ARBA" id="ARBA00009755"/>
    </source>
</evidence>
<dbReference type="Gene3D" id="1.50.10.20">
    <property type="match status" value="2"/>
</dbReference>
<dbReference type="PANTHER" id="PTHR11764:SF20">
    <property type="entry name" value="LANOSTEROL SYNTHASE"/>
    <property type="match status" value="1"/>
</dbReference>
<dbReference type="HOGENOM" id="CLU_019345_0_0_0"/>
<dbReference type="STRING" id="1266370.NITGR_180013"/>
<gene>
    <name evidence="8" type="primary">shc</name>
    <name evidence="8" type="ORF">NITGR_180013</name>
</gene>
<organism evidence="8 9">
    <name type="scientific">Nitrospina gracilis (strain 3/211)</name>
    <dbReference type="NCBI Taxonomy" id="1266370"/>
    <lineage>
        <taxon>Bacteria</taxon>
        <taxon>Pseudomonadati</taxon>
        <taxon>Nitrospinota/Tectimicrobiota group</taxon>
        <taxon>Nitrospinota</taxon>
        <taxon>Nitrospinia</taxon>
        <taxon>Nitrospinales</taxon>
        <taxon>Nitrospinaceae</taxon>
        <taxon>Nitrospina</taxon>
    </lineage>
</organism>
<dbReference type="SUPFAM" id="SSF48239">
    <property type="entry name" value="Terpenoid cyclases/Protein prenyltransferases"/>
    <property type="match status" value="2"/>
</dbReference>
<evidence type="ECO:0000313" key="8">
    <source>
        <dbReference type="EMBL" id="CCQ89883.1"/>
    </source>
</evidence>
<feature type="domain" description="Squalene cyclase C-terminal" evidence="6">
    <location>
        <begin position="329"/>
        <end position="646"/>
    </location>
</feature>
<evidence type="ECO:0000313" key="9">
    <source>
        <dbReference type="Proteomes" id="UP000011704"/>
    </source>
</evidence>
<evidence type="ECO:0000256" key="5">
    <source>
        <dbReference type="SAM" id="MobiDB-lite"/>
    </source>
</evidence>
<reference evidence="8 9" key="1">
    <citation type="journal article" date="2013" name="Front. Microbiol.">
        <title>The genome of Nitrospina gracilis illuminates the metabolism and evolution of the major marine nitrite oxidizer.</title>
        <authorList>
            <person name="Luecker S."/>
            <person name="Nowka B."/>
            <person name="Rattei T."/>
            <person name="Spieck E."/>
            <person name="and Daims H."/>
        </authorList>
    </citation>
    <scope>NUCLEOTIDE SEQUENCE [LARGE SCALE GENOMIC DNA]</scope>
    <source>
        <strain evidence="8 9">3/211</strain>
    </source>
</reference>
<dbReference type="NCBIfam" id="TIGR01507">
    <property type="entry name" value="hopene_cyclase"/>
    <property type="match status" value="1"/>
</dbReference>
<dbReference type="InParanoid" id="M1YX70"/>
<keyword evidence="9" id="KW-1185">Reference proteome</keyword>
<name>M1YX70_NITG3</name>
<dbReference type="InterPro" id="IPR006400">
    <property type="entry name" value="Hopene-cyclase"/>
</dbReference>
<dbReference type="UniPathway" id="UPA00337"/>
<dbReference type="PANTHER" id="PTHR11764">
    <property type="entry name" value="TERPENE CYCLASE/MUTASE FAMILY MEMBER"/>
    <property type="match status" value="1"/>
</dbReference>
<dbReference type="GO" id="GO:0051007">
    <property type="term" value="F:squalene-hopene cyclase activity"/>
    <property type="evidence" value="ECO:0007669"/>
    <property type="project" value="UniProtKB-EC"/>
</dbReference>
<dbReference type="InterPro" id="IPR032696">
    <property type="entry name" value="SQ_cyclase_C"/>
</dbReference>
<comment type="caution">
    <text evidence="8">The sequence shown here is derived from an EMBL/GenBank/DDBJ whole genome shotgun (WGS) entry which is preliminary data.</text>
</comment>
<dbReference type="EMBL" id="CAQJ01000020">
    <property type="protein sequence ID" value="CCQ89883.1"/>
    <property type="molecule type" value="Genomic_DNA"/>
</dbReference>
<accession>M1YX70</accession>
<keyword evidence="4 8" id="KW-0413">Isomerase</keyword>
<evidence type="ECO:0000256" key="3">
    <source>
        <dbReference type="ARBA" id="ARBA00022737"/>
    </source>
</evidence>
<dbReference type="CDD" id="cd02892">
    <property type="entry name" value="SQCY_1"/>
    <property type="match status" value="1"/>
</dbReference>
<protein>
    <submittedName>
        <fullName evidence="8">Squalene-hopene cyclase</fullName>
        <ecNumber evidence="8">5.4.99.17</ecNumber>
    </submittedName>
</protein>
<comment type="pathway">
    <text evidence="1">Secondary metabolite biosynthesis; hopanoid biosynthesis.</text>
</comment>
<feature type="region of interest" description="Disordered" evidence="5">
    <location>
        <begin position="1"/>
        <end position="21"/>
    </location>
</feature>
<dbReference type="Proteomes" id="UP000011704">
    <property type="component" value="Unassembled WGS sequence"/>
</dbReference>
<evidence type="ECO:0000256" key="4">
    <source>
        <dbReference type="ARBA" id="ARBA00023235"/>
    </source>
</evidence>
<feature type="compositionally biased region" description="Polar residues" evidence="5">
    <location>
        <begin position="1"/>
        <end position="13"/>
    </location>
</feature>
<feature type="domain" description="Squalene cyclase N-terminal" evidence="7">
    <location>
        <begin position="33"/>
        <end position="319"/>
    </location>
</feature>
<keyword evidence="3" id="KW-0677">Repeat</keyword>
<dbReference type="InterPro" id="IPR018333">
    <property type="entry name" value="Squalene_cyclase"/>
</dbReference>
<dbReference type="GO" id="GO:0016104">
    <property type="term" value="P:triterpenoid biosynthetic process"/>
    <property type="evidence" value="ECO:0007669"/>
    <property type="project" value="InterPro"/>
</dbReference>
<dbReference type="Pfam" id="PF13243">
    <property type="entry name" value="SQHop_cyclase_C"/>
    <property type="match status" value="1"/>
</dbReference>
<dbReference type="AlphaFoldDB" id="M1YX70"/>
<evidence type="ECO:0000259" key="7">
    <source>
        <dbReference type="Pfam" id="PF13249"/>
    </source>
</evidence>
<dbReference type="InterPro" id="IPR032697">
    <property type="entry name" value="SQ_cyclase_N"/>
</dbReference>
<sequence>MQNSNLKNLQPEATNPEAPAQVENDRARLDTAIARSCQHHFSTQYPEGYWVEELESNVTITAEYVFLMHFLGLDQPERKERIKNYLLAQQQEHGGWTLYYGGPPDIGTTVEAYVALKMCGLPLDAPEMAKARQCIFSLGGVRKARVFTKIFLAMLGQIDWKWTPATPVEAVLLPTWFYFNIYEMSSWSRGTVVPLSVVCSMKPVWPLPTEQSVPEIFTGADRDMGVKNRNPGLNWSSAFMLADRVLKLLGKSSWKPFRKIAMRRAEKWILKHQEPEGDFSGIQPAMFNSVLALNLMGYPMDHPAIVKGMESIDRFFIRQGDQEWMQACVSPLWDTAISCNALMDAGVPGDDPRIVKAIEWMMKKQVTRGGDWQIKNPHTPPGGWAFEFYNEAYPDTDDTAEILMSIHRTAISDTEWKEREFQRALTWLMSMQSSNGGWGAFDRDNDHELFNEIPFADHGAMLDPPTVDVTGRILWMLGRIGHDPKDPRVEHALTFIRDSQEREGCWFGRWGVNYIYGTWLVLMGLSSIGEDMQSSMVRRAVDWLNSRQNADGGWGETCYSYSDYEYAGKGDSTKSQTAWALMALVEAGEAQSEVVRRGVNYLITTQQDDGSWYEDEFTGTGFPEHFYIRYHMYRQFFPLMALARYRHVLDHGTVPPRTAPNTG</sequence>
<comment type="similarity">
    <text evidence="2">Belongs to the terpene cyclase/mutase family.</text>
</comment>
<dbReference type="InterPro" id="IPR008930">
    <property type="entry name" value="Terpenoid_cyclase/PrenylTrfase"/>
</dbReference>
<dbReference type="SFLD" id="SFLDG01016">
    <property type="entry name" value="Prenyltransferase_Like_2"/>
    <property type="match status" value="1"/>
</dbReference>
<dbReference type="NCBIfam" id="TIGR01787">
    <property type="entry name" value="squalene_cyclas"/>
    <property type="match status" value="1"/>
</dbReference>